<dbReference type="KEGG" id="niy:FQ775_12235"/>
<dbReference type="RefSeq" id="WP_146299728.1">
    <property type="nucleotide sequence ID" value="NZ_CP042301.2"/>
</dbReference>
<reference evidence="2" key="1">
    <citation type="submission" date="2020-04" db="EMBL/GenBank/DDBJ databases">
        <title>Nitratireductor sp. nov. isolated from mangrove soil.</title>
        <authorList>
            <person name="Ye Y."/>
        </authorList>
    </citation>
    <scope>NUCLEOTIDE SEQUENCE</scope>
    <source>
        <strain evidence="2">SY7</strain>
    </source>
</reference>
<gene>
    <name evidence="2" type="ORF">FQ775_12235</name>
</gene>
<evidence type="ECO:0000256" key="1">
    <source>
        <dbReference type="SAM" id="SignalP"/>
    </source>
</evidence>
<dbReference type="OrthoDB" id="8450151at2"/>
<feature type="signal peptide" evidence="1">
    <location>
        <begin position="1"/>
        <end position="27"/>
    </location>
</feature>
<evidence type="ECO:0000313" key="3">
    <source>
        <dbReference type="Proteomes" id="UP000321389"/>
    </source>
</evidence>
<keyword evidence="1" id="KW-0732">Signal</keyword>
<keyword evidence="3" id="KW-1185">Reference proteome</keyword>
<sequence length="106" mass="11848">MNTRRLFATCVASSAALLFMLAGTTWAGEIVQRPGERPREMPNVCSQHPSDKYFGSFRGIGQKGLFLDQMIFEAGCFPTKKRCDTWLYNIRSDHGAGERAASCKPR</sequence>
<evidence type="ECO:0000313" key="2">
    <source>
        <dbReference type="EMBL" id="QDZ01083.1"/>
    </source>
</evidence>
<dbReference type="Proteomes" id="UP000321389">
    <property type="component" value="Chromosome"/>
</dbReference>
<protein>
    <submittedName>
        <fullName evidence="2">Uncharacterized protein</fullName>
    </submittedName>
</protein>
<proteinExistence type="predicted"/>
<accession>A0A5B8KZS8</accession>
<name>A0A5B8KZS8_9HYPH</name>
<feature type="chain" id="PRO_5022741300" evidence="1">
    <location>
        <begin position="28"/>
        <end position="106"/>
    </location>
</feature>
<organism evidence="2 3">
    <name type="scientific">Nitratireductor mangrovi</name>
    <dbReference type="NCBI Taxonomy" id="2599600"/>
    <lineage>
        <taxon>Bacteria</taxon>
        <taxon>Pseudomonadati</taxon>
        <taxon>Pseudomonadota</taxon>
        <taxon>Alphaproteobacteria</taxon>
        <taxon>Hyphomicrobiales</taxon>
        <taxon>Phyllobacteriaceae</taxon>
        <taxon>Nitratireductor</taxon>
    </lineage>
</organism>
<dbReference type="AlphaFoldDB" id="A0A5B8KZS8"/>
<dbReference type="EMBL" id="CP042301">
    <property type="protein sequence ID" value="QDZ01083.1"/>
    <property type="molecule type" value="Genomic_DNA"/>
</dbReference>